<name>A0A8H3I178_9LECA</name>
<organism evidence="2 3">
    <name type="scientific">Gomphillus americanus</name>
    <dbReference type="NCBI Taxonomy" id="1940652"/>
    <lineage>
        <taxon>Eukaryota</taxon>
        <taxon>Fungi</taxon>
        <taxon>Dikarya</taxon>
        <taxon>Ascomycota</taxon>
        <taxon>Pezizomycotina</taxon>
        <taxon>Lecanoromycetes</taxon>
        <taxon>OSLEUM clade</taxon>
        <taxon>Ostropomycetidae</taxon>
        <taxon>Ostropales</taxon>
        <taxon>Graphidaceae</taxon>
        <taxon>Gomphilloideae</taxon>
        <taxon>Gomphillus</taxon>
    </lineage>
</organism>
<evidence type="ECO:0000313" key="3">
    <source>
        <dbReference type="Proteomes" id="UP000664169"/>
    </source>
</evidence>
<sequence length="401" mass="44748">MYTQVNRGRRTQEKAKKPAAPNQQPRTDNTQVLWENISNNGFLGEANLDPFLTLSTIDSLEGTPIPQHYDQDEVQNMLLHHQNTKVSSMHLDELPSQQFGSDQETGVQTPSLSSEDFGALQRSSIVTARPSDGETVTPSSVLHSGPHDTLLTDFFNDDIHVEDDNRNNIASLSLPTPAFTATPILASPDVESFSSSSTLPKGHEVWSPIESRVHARQCNDSGRTVQPTINTVCNCSRSVMTLLEQVDQQGRDTRTRQPDTLVSLQAQTIKELTDLTECNKCVAQPEYRMLLFTVCRQLIHHMEQALNNLPSTSDSANISHGNNSLLWHVSIGSFHSQSRQEWTMIMCSLVIMHLKRVAKTLDGLRELYDTGSQTIESTVAAILKQKINRMVRTLHQQIGEN</sequence>
<comment type="caution">
    <text evidence="2">The sequence shown here is derived from an EMBL/GenBank/DDBJ whole genome shotgun (WGS) entry which is preliminary data.</text>
</comment>
<evidence type="ECO:0000256" key="1">
    <source>
        <dbReference type="SAM" id="MobiDB-lite"/>
    </source>
</evidence>
<protein>
    <submittedName>
        <fullName evidence="2">Uncharacterized protein</fullName>
    </submittedName>
</protein>
<proteinExistence type="predicted"/>
<keyword evidence="3" id="KW-1185">Reference proteome</keyword>
<dbReference type="Proteomes" id="UP000664169">
    <property type="component" value="Unassembled WGS sequence"/>
</dbReference>
<gene>
    <name evidence="2" type="ORF">GOMPHAMPRED_007288</name>
</gene>
<feature type="region of interest" description="Disordered" evidence="1">
    <location>
        <begin position="1"/>
        <end position="29"/>
    </location>
</feature>
<dbReference type="EMBL" id="CAJPDQ010000006">
    <property type="protein sequence ID" value="CAF9911062.1"/>
    <property type="molecule type" value="Genomic_DNA"/>
</dbReference>
<accession>A0A8H3I178</accession>
<reference evidence="2" key="1">
    <citation type="submission" date="2021-03" db="EMBL/GenBank/DDBJ databases">
        <authorList>
            <person name="Tagirdzhanova G."/>
        </authorList>
    </citation>
    <scope>NUCLEOTIDE SEQUENCE</scope>
</reference>
<dbReference type="AlphaFoldDB" id="A0A8H3I178"/>
<evidence type="ECO:0000313" key="2">
    <source>
        <dbReference type="EMBL" id="CAF9911062.1"/>
    </source>
</evidence>